<feature type="active site" description="Nucleophile" evidence="3">
    <location>
        <position position="181"/>
    </location>
</feature>
<protein>
    <recommendedName>
        <fullName evidence="2">Lipase</fullName>
    </recommendedName>
</protein>
<evidence type="ECO:0000256" key="2">
    <source>
        <dbReference type="PIRNR" id="PIRNR000862"/>
    </source>
</evidence>
<keyword evidence="2" id="KW-0442">Lipid degradation</keyword>
<dbReference type="Proteomes" id="UP001159364">
    <property type="component" value="Linkage Group LG12"/>
</dbReference>
<dbReference type="SUPFAM" id="SSF53474">
    <property type="entry name" value="alpha/beta-Hydrolases"/>
    <property type="match status" value="1"/>
</dbReference>
<dbReference type="EMBL" id="JAIWQS010000012">
    <property type="protein sequence ID" value="KAJ8749265.1"/>
    <property type="molecule type" value="Genomic_DNA"/>
</dbReference>
<reference evidence="6 7" key="1">
    <citation type="submission" date="2021-09" db="EMBL/GenBank/DDBJ databases">
        <title>Genomic insights and catalytic innovation underlie evolution of tropane alkaloids biosynthesis.</title>
        <authorList>
            <person name="Wang Y.-J."/>
            <person name="Tian T."/>
            <person name="Huang J.-P."/>
            <person name="Huang S.-X."/>
        </authorList>
    </citation>
    <scope>NUCLEOTIDE SEQUENCE [LARGE SCALE GENOMIC DNA]</scope>
    <source>
        <strain evidence="6">KIB-2018</strain>
        <tissue evidence="6">Leaf</tissue>
    </source>
</reference>
<dbReference type="InterPro" id="IPR029058">
    <property type="entry name" value="AB_hydrolase_fold"/>
</dbReference>
<gene>
    <name evidence="6" type="ORF">K2173_018745</name>
</gene>
<feature type="active site" description="Charge relay system" evidence="3">
    <location>
        <position position="351"/>
    </location>
</feature>
<keyword evidence="4" id="KW-0732">Signal</keyword>
<dbReference type="FunFam" id="3.40.50.1820:FF:000126">
    <property type="entry name" value="Lipase"/>
    <property type="match status" value="1"/>
</dbReference>
<dbReference type="InterPro" id="IPR006693">
    <property type="entry name" value="AB_hydrolase_lipase"/>
</dbReference>
<feature type="chain" id="PRO_5043574906" description="Lipase" evidence="4">
    <location>
        <begin position="22"/>
        <end position="408"/>
    </location>
</feature>
<dbReference type="AlphaFoldDB" id="A0AAV8SBA8"/>
<keyword evidence="2" id="KW-0378">Hydrolase</keyword>
<dbReference type="GO" id="GO:0016042">
    <property type="term" value="P:lipid catabolic process"/>
    <property type="evidence" value="ECO:0007669"/>
    <property type="project" value="UniProtKB-KW"/>
</dbReference>
<comment type="similarity">
    <text evidence="1 2">Belongs to the AB hydrolase superfamily. Lipase family.</text>
</comment>
<proteinExistence type="inferred from homology"/>
<evidence type="ECO:0000313" key="6">
    <source>
        <dbReference type="EMBL" id="KAJ8749265.1"/>
    </source>
</evidence>
<evidence type="ECO:0000256" key="3">
    <source>
        <dbReference type="PIRSR" id="PIRSR000862-1"/>
    </source>
</evidence>
<name>A0AAV8SBA8_9ROSI</name>
<comment type="caution">
    <text evidence="6">The sequence shown here is derived from an EMBL/GenBank/DDBJ whole genome shotgun (WGS) entry which is preliminary data.</text>
</comment>
<dbReference type="Gene3D" id="3.40.50.1820">
    <property type="entry name" value="alpha/beta hydrolase"/>
    <property type="match status" value="1"/>
</dbReference>
<evidence type="ECO:0000256" key="4">
    <source>
        <dbReference type="SAM" id="SignalP"/>
    </source>
</evidence>
<dbReference type="PANTHER" id="PTHR11005">
    <property type="entry name" value="LYSOSOMAL ACID LIPASE-RELATED"/>
    <property type="match status" value="1"/>
</dbReference>
<feature type="domain" description="Partial AB-hydrolase lipase" evidence="5">
    <location>
        <begin position="49"/>
        <end position="106"/>
    </location>
</feature>
<sequence>MDCSLTTSVLIILSCLWAAMAGRTKLYQSKGQDGMFEPPPVGSCSLCKAMVEPQGYACQEHSVTTQDGYVLGVQRMQISRSGKKADKPPVLLQHGIFIDGGTWLLNSPDQSLAFILVDNGYDVWIANTRGTICSMAHKSLSPDDSAYWEWSWDELVAFDLPATVQYVHDQTAQKLHYVGHSLGTLIALAAVSRGQLLHMLRSAALLCPIAHLNQIRSPLIKVAADMLLATDLYWLGLREFVPGEQAVTKLIEDACKTTGADCSFLMPAFTGPTCCVNNSKIDAFLNNEPQPTSTKNVIHLCQMIKTGDINMYDYGNKDDNMNHYQQPTPPIYDMTNVPKDLPLYLAYGGQDTLADVNDVQVLLGNLKDHDKDKLVIQYVEGYAHVDFVFGVNANQLVYNPMVAFFGIN</sequence>
<keyword evidence="2" id="KW-0443">Lipid metabolism</keyword>
<feature type="active site" description="Charge relay system" evidence="3">
    <location>
        <position position="384"/>
    </location>
</feature>
<dbReference type="InterPro" id="IPR025483">
    <property type="entry name" value="Lipase_euk"/>
</dbReference>
<keyword evidence="7" id="KW-1185">Reference proteome</keyword>
<dbReference type="GO" id="GO:0016788">
    <property type="term" value="F:hydrolase activity, acting on ester bonds"/>
    <property type="evidence" value="ECO:0007669"/>
    <property type="project" value="InterPro"/>
</dbReference>
<evidence type="ECO:0000259" key="5">
    <source>
        <dbReference type="Pfam" id="PF04083"/>
    </source>
</evidence>
<dbReference type="PIRSF" id="PIRSF000862">
    <property type="entry name" value="Steryl_ester_lip"/>
    <property type="match status" value="1"/>
</dbReference>
<accession>A0AAV8SBA8</accession>
<organism evidence="6 7">
    <name type="scientific">Erythroxylum novogranatense</name>
    <dbReference type="NCBI Taxonomy" id="1862640"/>
    <lineage>
        <taxon>Eukaryota</taxon>
        <taxon>Viridiplantae</taxon>
        <taxon>Streptophyta</taxon>
        <taxon>Embryophyta</taxon>
        <taxon>Tracheophyta</taxon>
        <taxon>Spermatophyta</taxon>
        <taxon>Magnoliopsida</taxon>
        <taxon>eudicotyledons</taxon>
        <taxon>Gunneridae</taxon>
        <taxon>Pentapetalae</taxon>
        <taxon>rosids</taxon>
        <taxon>fabids</taxon>
        <taxon>Malpighiales</taxon>
        <taxon>Erythroxylaceae</taxon>
        <taxon>Erythroxylum</taxon>
    </lineage>
</organism>
<evidence type="ECO:0000256" key="1">
    <source>
        <dbReference type="ARBA" id="ARBA00010701"/>
    </source>
</evidence>
<dbReference type="Pfam" id="PF04083">
    <property type="entry name" value="Abhydro_lipase"/>
    <property type="match status" value="1"/>
</dbReference>
<evidence type="ECO:0000313" key="7">
    <source>
        <dbReference type="Proteomes" id="UP001159364"/>
    </source>
</evidence>
<feature type="signal peptide" evidence="4">
    <location>
        <begin position="1"/>
        <end position="21"/>
    </location>
</feature>